<dbReference type="Gene3D" id="1.20.144.10">
    <property type="entry name" value="Phosphatidic acid phosphatase type 2/haloperoxidase"/>
    <property type="match status" value="1"/>
</dbReference>
<name>A0ABT3MZ60_9GAMM</name>
<feature type="transmembrane region" description="Helical" evidence="4">
    <location>
        <begin position="30"/>
        <end position="48"/>
    </location>
</feature>
<feature type="transmembrane region" description="Helical" evidence="4">
    <location>
        <begin position="141"/>
        <end position="160"/>
    </location>
</feature>
<keyword evidence="4" id="KW-0812">Transmembrane</keyword>
<dbReference type="PANTHER" id="PTHR14969:SF13">
    <property type="entry name" value="AT30094P"/>
    <property type="match status" value="1"/>
</dbReference>
<evidence type="ECO:0000256" key="1">
    <source>
        <dbReference type="ARBA" id="ARBA00012374"/>
    </source>
</evidence>
<dbReference type="Pfam" id="PF01569">
    <property type="entry name" value="PAP2"/>
    <property type="match status" value="1"/>
</dbReference>
<feature type="transmembrane region" description="Helical" evidence="4">
    <location>
        <begin position="116"/>
        <end position="135"/>
    </location>
</feature>
<dbReference type="EC" id="3.6.1.27" evidence="1"/>
<comment type="catalytic activity">
    <reaction evidence="3">
        <text>di-trans,octa-cis-undecaprenyl diphosphate + H2O = di-trans,octa-cis-undecaprenyl phosphate + phosphate + H(+)</text>
        <dbReference type="Rhea" id="RHEA:28094"/>
        <dbReference type="ChEBI" id="CHEBI:15377"/>
        <dbReference type="ChEBI" id="CHEBI:15378"/>
        <dbReference type="ChEBI" id="CHEBI:43474"/>
        <dbReference type="ChEBI" id="CHEBI:58405"/>
        <dbReference type="ChEBI" id="CHEBI:60392"/>
        <dbReference type="EC" id="3.6.1.27"/>
    </reaction>
</comment>
<sequence length="306" mass="34627">MDAYTVISSLQQHLAFMDGSLRALSSYGYSYHYLLIAAVIYWSGYTRIGGRLAMGTMISSIAFGSCRQFFTSPRPYWSHPELFNGMVEKSYGMPSGHTQNATLFWGLSAYSLKNKWAWFVAGLLILSVGLSRLYLGVHYPAQVAFGLLLGLILLFLFITFEQRVIDYLKPLAGWKKIALTVFTTLLPLIFILICREVLHIDPVSNHQHPYSTFLKFNGVLTGGAVGLLFTIQATPSFRLFFTRAVPGAISVIAIWHYLPDLSELQSEPLLYYSTRFGLFAALALWVTWLWPLLHKRLHKRLAQAVR</sequence>
<evidence type="ECO:0000256" key="4">
    <source>
        <dbReference type="SAM" id="Phobius"/>
    </source>
</evidence>
<keyword evidence="7" id="KW-1185">Reference proteome</keyword>
<feature type="transmembrane region" description="Helical" evidence="4">
    <location>
        <begin position="213"/>
        <end position="233"/>
    </location>
</feature>
<evidence type="ECO:0000256" key="2">
    <source>
        <dbReference type="ARBA" id="ARBA00032707"/>
    </source>
</evidence>
<keyword evidence="4" id="KW-1133">Transmembrane helix</keyword>
<dbReference type="InterPro" id="IPR036938">
    <property type="entry name" value="PAP2/HPO_sf"/>
</dbReference>
<feature type="transmembrane region" description="Helical" evidence="4">
    <location>
        <begin position="240"/>
        <end position="258"/>
    </location>
</feature>
<feature type="transmembrane region" description="Helical" evidence="4">
    <location>
        <begin position="172"/>
        <end position="193"/>
    </location>
</feature>
<accession>A0ABT3MZ60</accession>
<proteinExistence type="predicted"/>
<dbReference type="SUPFAM" id="SSF48317">
    <property type="entry name" value="Acid phosphatase/Vanadium-dependent haloperoxidase"/>
    <property type="match status" value="1"/>
</dbReference>
<evidence type="ECO:0000256" key="3">
    <source>
        <dbReference type="ARBA" id="ARBA00047594"/>
    </source>
</evidence>
<gene>
    <name evidence="6" type="ORF">NX722_18980</name>
</gene>
<evidence type="ECO:0000259" key="5">
    <source>
        <dbReference type="SMART" id="SM00014"/>
    </source>
</evidence>
<comment type="caution">
    <text evidence="6">The sequence shown here is derived from an EMBL/GenBank/DDBJ whole genome shotgun (WGS) entry which is preliminary data.</text>
</comment>
<protein>
    <recommendedName>
        <fullName evidence="1">undecaprenyl-diphosphate phosphatase</fullName>
        <ecNumber evidence="1">3.6.1.27</ecNumber>
    </recommendedName>
    <alternativeName>
        <fullName evidence="2">Undecaprenyl pyrophosphate phosphatase</fullName>
    </alternativeName>
</protein>
<dbReference type="SMART" id="SM00014">
    <property type="entry name" value="acidPPc"/>
    <property type="match status" value="1"/>
</dbReference>
<dbReference type="Proteomes" id="UP001209854">
    <property type="component" value="Unassembled WGS sequence"/>
</dbReference>
<feature type="transmembrane region" description="Helical" evidence="4">
    <location>
        <begin position="270"/>
        <end position="293"/>
    </location>
</feature>
<dbReference type="PANTHER" id="PTHR14969">
    <property type="entry name" value="SPHINGOSINE-1-PHOSPHATE PHOSPHOHYDROLASE"/>
    <property type="match status" value="1"/>
</dbReference>
<reference evidence="6 7" key="1">
    <citation type="submission" date="2022-10" db="EMBL/GenBank/DDBJ databases">
        <title>High-quality genome sequences of two octocoral-associated bacteria, Endozoicomonas euniceicola EF212 and Endozoicomonas gorgoniicola PS125.</title>
        <authorList>
            <person name="Chiou Y.-J."/>
            <person name="Chen Y.-H."/>
        </authorList>
    </citation>
    <scope>NUCLEOTIDE SEQUENCE [LARGE SCALE GENOMIC DNA]</scope>
    <source>
        <strain evidence="6 7">PS125</strain>
    </source>
</reference>
<organism evidence="6 7">
    <name type="scientific">Endozoicomonas gorgoniicola</name>
    <dbReference type="NCBI Taxonomy" id="1234144"/>
    <lineage>
        <taxon>Bacteria</taxon>
        <taxon>Pseudomonadati</taxon>
        <taxon>Pseudomonadota</taxon>
        <taxon>Gammaproteobacteria</taxon>
        <taxon>Oceanospirillales</taxon>
        <taxon>Endozoicomonadaceae</taxon>
        <taxon>Endozoicomonas</taxon>
    </lineage>
</organism>
<dbReference type="InterPro" id="IPR000326">
    <property type="entry name" value="PAP2/HPO"/>
</dbReference>
<dbReference type="EMBL" id="JAPFCC010000001">
    <property type="protein sequence ID" value="MCW7554666.1"/>
    <property type="molecule type" value="Genomic_DNA"/>
</dbReference>
<keyword evidence="4" id="KW-0472">Membrane</keyword>
<evidence type="ECO:0000313" key="7">
    <source>
        <dbReference type="Proteomes" id="UP001209854"/>
    </source>
</evidence>
<feature type="domain" description="Phosphatidic acid phosphatase type 2/haloperoxidase" evidence="5">
    <location>
        <begin position="49"/>
        <end position="158"/>
    </location>
</feature>
<evidence type="ECO:0000313" key="6">
    <source>
        <dbReference type="EMBL" id="MCW7554666.1"/>
    </source>
</evidence>
<dbReference type="RefSeq" id="WP_262564426.1">
    <property type="nucleotide sequence ID" value="NZ_JAPFCC010000001.1"/>
</dbReference>